<dbReference type="NCBIfam" id="NF033681">
    <property type="entry name" value="ExeM_NucH_DNase"/>
    <property type="match status" value="1"/>
</dbReference>
<dbReference type="CDD" id="cd04486">
    <property type="entry name" value="YhcR_OBF_like"/>
    <property type="match status" value="1"/>
</dbReference>
<dbReference type="GO" id="GO:0003824">
    <property type="term" value="F:catalytic activity"/>
    <property type="evidence" value="ECO:0007669"/>
    <property type="project" value="InterPro"/>
</dbReference>
<dbReference type="Pfam" id="PF03372">
    <property type="entry name" value="Exo_endo_phos"/>
    <property type="match status" value="1"/>
</dbReference>
<feature type="domain" description="LTD" evidence="2">
    <location>
        <begin position="876"/>
        <end position="1014"/>
    </location>
</feature>
<evidence type="ECO:0000313" key="4">
    <source>
        <dbReference type="Proteomes" id="UP000259030"/>
    </source>
</evidence>
<dbReference type="SUPFAM" id="SSF74853">
    <property type="entry name" value="Lamin A/C globular tail domain"/>
    <property type="match status" value="1"/>
</dbReference>
<gene>
    <name evidence="3" type="ORF">DFI_02470</name>
</gene>
<dbReference type="InterPro" id="IPR036691">
    <property type="entry name" value="Endo/exonu/phosph_ase_sf"/>
</dbReference>
<evidence type="ECO:0000313" key="3">
    <source>
        <dbReference type="EMBL" id="ASN80019.1"/>
    </source>
</evidence>
<feature type="signal peptide" evidence="1">
    <location>
        <begin position="1"/>
        <end position="20"/>
    </location>
</feature>
<protein>
    <submittedName>
        <fullName evidence="3">Nuclease</fullName>
    </submittedName>
</protein>
<dbReference type="InterPro" id="IPR005135">
    <property type="entry name" value="Endo/exonuclease/phosphatase"/>
</dbReference>
<dbReference type="Pfam" id="PF00932">
    <property type="entry name" value="LTD"/>
    <property type="match status" value="1"/>
</dbReference>
<dbReference type="EMBL" id="CP021081">
    <property type="protein sequence ID" value="ASN80019.1"/>
    <property type="molecule type" value="Genomic_DNA"/>
</dbReference>
<dbReference type="CDD" id="cd10283">
    <property type="entry name" value="MnuA_DNase1-like"/>
    <property type="match status" value="1"/>
</dbReference>
<feature type="chain" id="PRO_5011254339" evidence="1">
    <location>
        <begin position="21"/>
        <end position="1070"/>
    </location>
</feature>
<dbReference type="PANTHER" id="PTHR42834:SF1">
    <property type="entry name" value="ENDONUCLEASE_EXONUCLEASE_PHOSPHATASE FAMILY PROTEIN (AFU_ORTHOLOGUE AFUA_3G09210)"/>
    <property type="match status" value="1"/>
</dbReference>
<proteinExistence type="predicted"/>
<reference evidence="3 4" key="1">
    <citation type="submission" date="2017-05" db="EMBL/GenBank/DDBJ databases">
        <title>The complete genome sequence of Deinococcus ficus isolated from the rhizosphere of the Ficus religiosa L. in Taiwan.</title>
        <authorList>
            <person name="Wu K.-M."/>
            <person name="Liao T.-L."/>
            <person name="Liu Y.-M."/>
            <person name="Young C.-C."/>
            <person name="Tsai S.-F."/>
        </authorList>
    </citation>
    <scope>NUCLEOTIDE SEQUENCE [LARGE SCALE GENOMIC DNA]</scope>
    <source>
        <strain evidence="3 4">CC-FR2-10</strain>
    </source>
</reference>
<dbReference type="PROSITE" id="PS51841">
    <property type="entry name" value="LTD"/>
    <property type="match status" value="1"/>
</dbReference>
<dbReference type="InterPro" id="IPR001322">
    <property type="entry name" value="Lamin_tail_dom"/>
</dbReference>
<dbReference type="PANTHER" id="PTHR42834">
    <property type="entry name" value="ENDONUCLEASE/EXONUCLEASE/PHOSPHATASE FAMILY PROTEIN (AFU_ORTHOLOGUE AFUA_3G09210)"/>
    <property type="match status" value="1"/>
</dbReference>
<name>A0A221STP0_9DEIO</name>
<evidence type="ECO:0000256" key="1">
    <source>
        <dbReference type="SAM" id="SignalP"/>
    </source>
</evidence>
<keyword evidence="1" id="KW-0732">Signal</keyword>
<dbReference type="PROSITE" id="PS51257">
    <property type="entry name" value="PROKAR_LIPOPROTEIN"/>
    <property type="match status" value="1"/>
</dbReference>
<dbReference type="RefSeq" id="WP_027463335.1">
    <property type="nucleotide sequence ID" value="NZ_CP021081.1"/>
</dbReference>
<sequence length="1070" mass="110270">MTLRTNTLLLAGLLTLSACTTSPTPPTQPQTGASTKAALGVYELSLSGDGKTAKQASVRAQANEVGGLSFQSVQYGYTVDSQSNSTVAYATFDVTNNSGTDITAPTLVPIDTAGTGGTVGYTAFRELKTFGGADASSKAAGLTYTQGTNQQGHTTPLVASLDSGSITGINTGTTQLAGTARSGWVMPALTNGATGRVTVAIRIPGTDAQQNPFSFNMVFTVADNVPQTSTLTNIGTVQGATPSGDAPAALTGTQTVEGVITAYYPKLSGFFVQEEGMDADADLTTSNGVFVYCNTACPTDLQSGERVRVTGTIAEYNKGTQMASPTITRLMAGLALPDAITVTLPVVDTQLERYEGMRLTFPETLTITNNYPYGQYGELGLSNAGRMFNPTNGNAASTAQAQILLDDGVSNSYPNPLAYLSSENTRRTGDTITGLNGIWHTIANLPMLEPEGTVNFQSVNTRAGNLTPKDVGGTLKVGGANVLNYFTTFGSRGANNATEFARQRAKTASNLVALNADVLTLMEVQNNGDTALNDLVAALNEKAGAGTYAAIQTSTVGTDEIKVAIIYKPGKVTPVGTYQLDTDSIHSRPPVAQTFQDNTTKGVFTVVANHLKSKGCSGATGANADQGDGQGCWNALRVQQATQLLNFVNTLKTSTGDQDVILMGDFNAYGAEDPIKTIQNGGFESLNLRIPAEDRYSYQFNGTFGYLDHALASSNLSAQVTGITEWHVNSDEPIAADYNTDDGAVDLFDPMTPFRASDHDPVLVGLNLNADTIVTPPPAPTTSLSANPTTLSVTADGTSSASSTVTANTQNYNGADLAITTSNAAGLSVTTSSATVAPIGTFTVTVKAPVGTTSGSYPVTVTTTGDNGLSASTTISVTVTAAPTTGPVNHLVISQVYPGGGGGSATASYKNDYVEVFNPTGQSINLTGYSLQYYSAAGTTTSNTFNLSGTLTAGQYLLVKTGQAGTGGADLTGADLTTTNLSMGGSAGKIALVQGTAAVTSTDASIVDAVAWGSVTSPYEGTYSTAPTVAQALFRLRNGCQDTNSNASDLTIQATAPRNKSTPVNVCATP</sequence>
<accession>A0A221STP0</accession>
<dbReference type="SUPFAM" id="SSF56219">
    <property type="entry name" value="DNase I-like"/>
    <property type="match status" value="1"/>
</dbReference>
<evidence type="ECO:0000259" key="2">
    <source>
        <dbReference type="PROSITE" id="PS51841"/>
    </source>
</evidence>
<dbReference type="Gene3D" id="3.60.10.10">
    <property type="entry name" value="Endonuclease/exonuclease/phosphatase"/>
    <property type="match status" value="1"/>
</dbReference>
<organism evidence="3 4">
    <name type="scientific">Deinococcus ficus</name>
    <dbReference type="NCBI Taxonomy" id="317577"/>
    <lineage>
        <taxon>Bacteria</taxon>
        <taxon>Thermotogati</taxon>
        <taxon>Deinococcota</taxon>
        <taxon>Deinococci</taxon>
        <taxon>Deinococcales</taxon>
        <taxon>Deinococcaceae</taxon>
        <taxon>Deinococcus</taxon>
    </lineage>
</organism>
<dbReference type="KEGG" id="dfc:DFI_02470"/>
<dbReference type="InterPro" id="IPR036415">
    <property type="entry name" value="Lamin_tail_dom_sf"/>
</dbReference>
<dbReference type="InterPro" id="IPR047971">
    <property type="entry name" value="ExeM-like"/>
</dbReference>
<dbReference type="Proteomes" id="UP000259030">
    <property type="component" value="Chromosome"/>
</dbReference>
<keyword evidence="4" id="KW-1185">Reference proteome</keyword>
<dbReference type="AlphaFoldDB" id="A0A221STP0"/>